<evidence type="ECO:0000256" key="6">
    <source>
        <dbReference type="SAM" id="Phobius"/>
    </source>
</evidence>
<evidence type="ECO:0000256" key="5">
    <source>
        <dbReference type="ARBA" id="ARBA00023136"/>
    </source>
</evidence>
<keyword evidence="2 6" id="KW-0812">Transmembrane</keyword>
<organism evidence="8 9">
    <name type="scientific">Syntrophotalea carbinolica (strain DSM 2380 / NBRC 103641 / GraBd1)</name>
    <name type="common">Pelobacter carbinolicus</name>
    <dbReference type="NCBI Taxonomy" id="338963"/>
    <lineage>
        <taxon>Bacteria</taxon>
        <taxon>Pseudomonadati</taxon>
        <taxon>Thermodesulfobacteriota</taxon>
        <taxon>Desulfuromonadia</taxon>
        <taxon>Desulfuromonadales</taxon>
        <taxon>Syntrophotaleaceae</taxon>
        <taxon>Syntrophotalea</taxon>
    </lineage>
</organism>
<sequence>MTIDILLFRTTLAVYALATGLALADILWRRPILGRHGRILLWSGFTLHSLSLASRYLATGFPPLSSLHESLSFFAWAIIGTFLLFHLRYRLAVLGAFVSPLALVLMIFGSAVSSATAAPPPALQSWWLPVHVALAFLGDAVFALAAVAGCLYLLQERMLKKKKVSSLFYRLPSLQVLDNLNYRCLTIGFPLMTLGIITGAIWADRAWGAYWSWDPKETWALITWFLYAALLHGRLAIGWRGRKAAVLAIVGFALLLFTFLGVNLLLSGLHSYVSLGTL</sequence>
<dbReference type="RefSeq" id="WP_011342860.1">
    <property type="nucleotide sequence ID" value="NC_007498.2"/>
</dbReference>
<evidence type="ECO:0000256" key="1">
    <source>
        <dbReference type="ARBA" id="ARBA00004141"/>
    </source>
</evidence>
<gene>
    <name evidence="8" type="ordered locus">Pcar_3065</name>
</gene>
<keyword evidence="3" id="KW-0201">Cytochrome c-type biogenesis</keyword>
<dbReference type="HOGENOM" id="CLU_049710_2_2_7"/>
<feature type="transmembrane region" description="Helical" evidence="6">
    <location>
        <begin position="218"/>
        <end position="237"/>
    </location>
</feature>
<feature type="transmembrane region" description="Helical" evidence="6">
    <location>
        <begin position="6"/>
        <end position="27"/>
    </location>
</feature>
<dbReference type="Pfam" id="PF01578">
    <property type="entry name" value="Cytochrom_C_asm"/>
    <property type="match status" value="1"/>
</dbReference>
<feature type="transmembrane region" description="Helical" evidence="6">
    <location>
        <begin position="132"/>
        <end position="154"/>
    </location>
</feature>
<evidence type="ECO:0000313" key="8">
    <source>
        <dbReference type="EMBL" id="ABA90300.1"/>
    </source>
</evidence>
<dbReference type="NCBIfam" id="TIGR03144">
    <property type="entry name" value="cytochr_II_ccsB"/>
    <property type="match status" value="1"/>
</dbReference>
<keyword evidence="9" id="KW-1185">Reference proteome</keyword>
<dbReference type="eggNOG" id="COG0755">
    <property type="taxonomic scope" value="Bacteria"/>
</dbReference>
<feature type="transmembrane region" description="Helical" evidence="6">
    <location>
        <begin position="70"/>
        <end position="87"/>
    </location>
</feature>
<dbReference type="GO" id="GO:0005886">
    <property type="term" value="C:plasma membrane"/>
    <property type="evidence" value="ECO:0007669"/>
    <property type="project" value="TreeGrafter"/>
</dbReference>
<reference evidence="8 9" key="2">
    <citation type="journal article" date="2012" name="BMC Genomics">
        <title>The genome of Pelobacter carbinolicus reveals surprising metabolic capabilities and physiological features.</title>
        <authorList>
            <person name="Aklujkar M."/>
            <person name="Haveman S.A."/>
            <person name="Didonato R.Jr."/>
            <person name="Chertkov O."/>
            <person name="Han C.S."/>
            <person name="Land M.L."/>
            <person name="Brown P."/>
            <person name="Lovley D.R."/>
        </authorList>
    </citation>
    <scope>NUCLEOTIDE SEQUENCE [LARGE SCALE GENOMIC DNA]</scope>
    <source>
        <strain evidence="9">DSM 2380 / NBRC 103641 / GraBd1</strain>
    </source>
</reference>
<dbReference type="GO" id="GO:0020037">
    <property type="term" value="F:heme binding"/>
    <property type="evidence" value="ECO:0007669"/>
    <property type="project" value="InterPro"/>
</dbReference>
<evidence type="ECO:0000256" key="4">
    <source>
        <dbReference type="ARBA" id="ARBA00022989"/>
    </source>
</evidence>
<evidence type="ECO:0000313" key="9">
    <source>
        <dbReference type="Proteomes" id="UP000002534"/>
    </source>
</evidence>
<dbReference type="InterPro" id="IPR017562">
    <property type="entry name" value="Cyt_c_biogenesis_CcsA"/>
</dbReference>
<dbReference type="AlphaFoldDB" id="Q3A007"/>
<comment type="subcellular location">
    <subcellularLocation>
        <location evidence="1">Membrane</location>
        <topology evidence="1">Multi-pass membrane protein</topology>
    </subcellularLocation>
</comment>
<proteinExistence type="predicted"/>
<name>Q3A007_SYNC1</name>
<reference evidence="9" key="1">
    <citation type="submission" date="2005-10" db="EMBL/GenBank/DDBJ databases">
        <title>Complete sequence of Pelobacter carbinolicus DSM 2380.</title>
        <authorList>
            <person name="Copeland A."/>
            <person name="Lucas S."/>
            <person name="Lapidus A."/>
            <person name="Barry K."/>
            <person name="Detter J.C."/>
            <person name="Glavina T."/>
            <person name="Hammon N."/>
            <person name="Israni S."/>
            <person name="Pitluck S."/>
            <person name="Chertkov O."/>
            <person name="Schmutz J."/>
            <person name="Larimer F."/>
            <person name="Land M."/>
            <person name="Kyrpides N."/>
            <person name="Ivanova N."/>
            <person name="Richardson P."/>
        </authorList>
    </citation>
    <scope>NUCLEOTIDE SEQUENCE [LARGE SCALE GENOMIC DNA]</scope>
    <source>
        <strain evidence="9">DSM 2380 / NBRC 103641 / GraBd1</strain>
    </source>
</reference>
<evidence type="ECO:0000256" key="3">
    <source>
        <dbReference type="ARBA" id="ARBA00022748"/>
    </source>
</evidence>
<feature type="transmembrane region" description="Helical" evidence="6">
    <location>
        <begin position="94"/>
        <end position="112"/>
    </location>
</feature>
<protein>
    <submittedName>
        <fullName evidence="8">ResC/HemX-like cytochrome c biogenesis membrane protein</fullName>
    </submittedName>
</protein>
<dbReference type="PANTHER" id="PTHR30071:SF1">
    <property type="entry name" value="CYTOCHROME B_B6 PROTEIN-RELATED"/>
    <property type="match status" value="1"/>
</dbReference>
<dbReference type="STRING" id="338963.Pcar_3065"/>
<feature type="transmembrane region" description="Helical" evidence="6">
    <location>
        <begin position="180"/>
        <end position="203"/>
    </location>
</feature>
<accession>Q3A007</accession>
<feature type="transmembrane region" description="Helical" evidence="6">
    <location>
        <begin position="39"/>
        <end position="58"/>
    </location>
</feature>
<dbReference type="Proteomes" id="UP000002534">
    <property type="component" value="Chromosome"/>
</dbReference>
<feature type="transmembrane region" description="Helical" evidence="6">
    <location>
        <begin position="244"/>
        <end position="266"/>
    </location>
</feature>
<dbReference type="InterPro" id="IPR045062">
    <property type="entry name" value="Cyt_c_biogenesis_CcsA/CcmC"/>
</dbReference>
<evidence type="ECO:0000256" key="2">
    <source>
        <dbReference type="ARBA" id="ARBA00022692"/>
    </source>
</evidence>
<dbReference type="KEGG" id="pca:Pcar_3065"/>
<dbReference type="GO" id="GO:0017004">
    <property type="term" value="P:cytochrome complex assembly"/>
    <property type="evidence" value="ECO:0007669"/>
    <property type="project" value="UniProtKB-KW"/>
</dbReference>
<dbReference type="EMBL" id="CP000142">
    <property type="protein sequence ID" value="ABA90300.1"/>
    <property type="molecule type" value="Genomic_DNA"/>
</dbReference>
<keyword evidence="5 6" id="KW-0472">Membrane</keyword>
<dbReference type="InterPro" id="IPR002541">
    <property type="entry name" value="Cyt_c_assembly"/>
</dbReference>
<dbReference type="PANTHER" id="PTHR30071">
    <property type="entry name" value="HEME EXPORTER PROTEIN C"/>
    <property type="match status" value="1"/>
</dbReference>
<keyword evidence="4 6" id="KW-1133">Transmembrane helix</keyword>
<evidence type="ECO:0000259" key="7">
    <source>
        <dbReference type="Pfam" id="PF01578"/>
    </source>
</evidence>
<feature type="domain" description="Cytochrome c assembly protein" evidence="7">
    <location>
        <begin position="65"/>
        <end position="270"/>
    </location>
</feature>